<name>A0A5N6AMQ5_9ACTN</name>
<reference evidence="1" key="1">
    <citation type="submission" date="2019-10" db="EMBL/GenBank/DDBJ databases">
        <title>Nonomuraea sp. nov., isolated from Phyllanthus amarus.</title>
        <authorList>
            <person name="Klykleung N."/>
            <person name="Tanasupawat S."/>
        </authorList>
    </citation>
    <scope>NUCLEOTIDE SEQUENCE [LARGE SCALE GENOMIC DNA]</scope>
    <source>
        <strain evidence="1">3MP-10</strain>
    </source>
</reference>
<dbReference type="EMBL" id="VDLY02000002">
    <property type="protein sequence ID" value="KAB8169914.1"/>
    <property type="molecule type" value="Genomic_DNA"/>
</dbReference>
<evidence type="ECO:0000313" key="2">
    <source>
        <dbReference type="Proteomes" id="UP000314251"/>
    </source>
</evidence>
<accession>A0A5N6AMQ5</accession>
<dbReference type="AlphaFoldDB" id="A0A5N6AMQ5"/>
<sequence length="65" mass="6703">MPCSPRTRGWSVAGGGRPPARQLLPAHAGMVPAGARLGRDPGPVTVVLVARLIPGAPSFQLPVRK</sequence>
<dbReference type="Proteomes" id="UP000314251">
    <property type="component" value="Unassembled WGS sequence"/>
</dbReference>
<keyword evidence="2" id="KW-1185">Reference proteome</keyword>
<organism evidence="1 2">
    <name type="scientific">Streptomyces mimosae</name>
    <dbReference type="NCBI Taxonomy" id="2586635"/>
    <lineage>
        <taxon>Bacteria</taxon>
        <taxon>Bacillati</taxon>
        <taxon>Actinomycetota</taxon>
        <taxon>Actinomycetes</taxon>
        <taxon>Kitasatosporales</taxon>
        <taxon>Streptomycetaceae</taxon>
        <taxon>Streptomyces</taxon>
    </lineage>
</organism>
<dbReference type="OrthoDB" id="3432450at2"/>
<comment type="caution">
    <text evidence="1">The sequence shown here is derived from an EMBL/GenBank/DDBJ whole genome shotgun (WGS) entry which is preliminary data.</text>
</comment>
<proteinExistence type="predicted"/>
<gene>
    <name evidence="1" type="ORF">FH607_004195</name>
</gene>
<evidence type="ECO:0000313" key="1">
    <source>
        <dbReference type="EMBL" id="KAB8169914.1"/>
    </source>
</evidence>
<protein>
    <submittedName>
        <fullName evidence="1">Uncharacterized protein</fullName>
    </submittedName>
</protein>